<dbReference type="CDD" id="cd00082">
    <property type="entry name" value="HisKA"/>
    <property type="match status" value="1"/>
</dbReference>
<dbReference type="AlphaFoldDB" id="A0A2A4I8H5"/>
<dbReference type="GO" id="GO:0006355">
    <property type="term" value="P:regulation of DNA-templated transcription"/>
    <property type="evidence" value="ECO:0007669"/>
    <property type="project" value="InterPro"/>
</dbReference>
<dbReference type="PROSITE" id="PS50112">
    <property type="entry name" value="PAS"/>
    <property type="match status" value="1"/>
</dbReference>
<dbReference type="InterPro" id="IPR000014">
    <property type="entry name" value="PAS"/>
</dbReference>
<evidence type="ECO:0000256" key="7">
    <source>
        <dbReference type="ARBA" id="ARBA00022840"/>
    </source>
</evidence>
<dbReference type="EC" id="2.7.13.3" evidence="2"/>
<dbReference type="RefSeq" id="WP_066708238.1">
    <property type="nucleotide sequence ID" value="NZ_JBHIWA010000057.1"/>
</dbReference>
<dbReference type="SUPFAM" id="SSF55785">
    <property type="entry name" value="PYP-like sensor domain (PAS domain)"/>
    <property type="match status" value="2"/>
</dbReference>
<comment type="caution">
    <text evidence="14">The sequence shown here is derived from an EMBL/GenBank/DDBJ whole genome shotgun (WGS) entry which is preliminary data.</text>
</comment>
<dbReference type="Pfam" id="PF08448">
    <property type="entry name" value="PAS_4"/>
    <property type="match status" value="1"/>
</dbReference>
<dbReference type="Proteomes" id="UP000218323">
    <property type="component" value="Unassembled WGS sequence"/>
</dbReference>
<evidence type="ECO:0000313" key="15">
    <source>
        <dbReference type="Proteomes" id="UP000218323"/>
    </source>
</evidence>
<dbReference type="InterPro" id="IPR036890">
    <property type="entry name" value="HATPase_C_sf"/>
</dbReference>
<gene>
    <name evidence="14" type="ORF">COA07_09005</name>
</gene>
<dbReference type="InterPro" id="IPR013656">
    <property type="entry name" value="PAS_4"/>
</dbReference>
<sequence length="508" mass="54588">MSSMDSRERETTAGKLARFVEGLADRAVLLLAPDGTVASATSGARRLLGWAPDALSGHPAAILYPGEDAGRQCDAALHAAMAQSPLALEQWLVRRDGSEFLADVTIVALRDDDDAAVPAGFGMEIADVTSGRAREQALRQSELHVRSILATVPDAMVVIDDAGAILSFSTAAERLFGYAEADVVGQNVSTLMPSPYREQHDGYIARYETTGERRIIGIGRVVTGLKRDGTQFPMELSVGEARDEGHRIFTGFIRDLTTQQLAELRMKELQAELIHVSRVSAMGTMASTLAHELNQPLTAIANYLEAGRDLIDSDAPDAQPFLREAMDEAAREALRAGQIVRRLRQFVARGDTDKAVHDLPEMIEEATRLGLLGATERGIRLFTDLDPAAAHVLADRVQIQQVLVNLLRNAAEAVGDAAQRDIRITTRRNGGMIDVTVADTGPGIDPAVAPRLFEAFASGKEHGMGLGLSISRTIVEAHGGRIWAEPAPGGGAMFHFTVWSAEPGDGHD</sequence>
<dbReference type="GO" id="GO:0000155">
    <property type="term" value="F:phosphorelay sensor kinase activity"/>
    <property type="evidence" value="ECO:0007669"/>
    <property type="project" value="InterPro"/>
</dbReference>
<dbReference type="InterPro" id="IPR036097">
    <property type="entry name" value="HisK_dim/P_sf"/>
</dbReference>
<dbReference type="Gene3D" id="1.10.287.130">
    <property type="match status" value="1"/>
</dbReference>
<evidence type="ECO:0000256" key="2">
    <source>
        <dbReference type="ARBA" id="ARBA00012438"/>
    </source>
</evidence>
<evidence type="ECO:0000259" key="12">
    <source>
        <dbReference type="PROSITE" id="PS50112"/>
    </source>
</evidence>
<dbReference type="SUPFAM" id="SSF55874">
    <property type="entry name" value="ATPase domain of HSP90 chaperone/DNA topoisomerase II/histidine kinase"/>
    <property type="match status" value="1"/>
</dbReference>
<evidence type="ECO:0000256" key="9">
    <source>
        <dbReference type="ARBA" id="ARBA00059827"/>
    </source>
</evidence>
<dbReference type="PROSITE" id="PS50113">
    <property type="entry name" value="PAC"/>
    <property type="match status" value="2"/>
</dbReference>
<dbReference type="Gene3D" id="6.10.250.2580">
    <property type="match status" value="1"/>
</dbReference>
<dbReference type="SMART" id="SM00387">
    <property type="entry name" value="HATPase_c"/>
    <property type="match status" value="1"/>
</dbReference>
<proteinExistence type="predicted"/>
<dbReference type="PANTHER" id="PTHR43065:SF10">
    <property type="entry name" value="PEROXIDE STRESS-ACTIVATED HISTIDINE KINASE MAK3"/>
    <property type="match status" value="1"/>
</dbReference>
<dbReference type="PROSITE" id="PS50109">
    <property type="entry name" value="HIS_KIN"/>
    <property type="match status" value="1"/>
</dbReference>
<dbReference type="InterPro" id="IPR003661">
    <property type="entry name" value="HisK_dim/P_dom"/>
</dbReference>
<dbReference type="InterPro" id="IPR005467">
    <property type="entry name" value="His_kinase_dom"/>
</dbReference>
<evidence type="ECO:0000259" key="13">
    <source>
        <dbReference type="PROSITE" id="PS50113"/>
    </source>
</evidence>
<evidence type="ECO:0000256" key="6">
    <source>
        <dbReference type="ARBA" id="ARBA00022777"/>
    </source>
</evidence>
<reference evidence="14 15" key="1">
    <citation type="submission" date="2017-09" db="EMBL/GenBank/DDBJ databases">
        <title>Sphingomonas adhaesiva DSM 7418, whole genome shotgun sequence.</title>
        <authorList>
            <person name="Feng G."/>
            <person name="Zhu H."/>
        </authorList>
    </citation>
    <scope>NUCLEOTIDE SEQUENCE [LARGE SCALE GENOMIC DNA]</scope>
    <source>
        <strain evidence="14 15">DSM 7418</strain>
    </source>
</reference>
<evidence type="ECO:0000256" key="3">
    <source>
        <dbReference type="ARBA" id="ARBA00022553"/>
    </source>
</evidence>
<comment type="function">
    <text evidence="9">Putative oxygen sensor; modulates the activity of FixJ, a transcriptional activator of nitrogen fixation fixK gene. FixL probably acts as a kinase that phosphorylates FixJ.</text>
</comment>
<dbReference type="Gene3D" id="3.30.450.20">
    <property type="entry name" value="PAS domain"/>
    <property type="match status" value="2"/>
</dbReference>
<dbReference type="PRINTS" id="PR00344">
    <property type="entry name" value="BCTRLSENSOR"/>
</dbReference>
<dbReference type="GO" id="GO:0005524">
    <property type="term" value="F:ATP binding"/>
    <property type="evidence" value="ECO:0007669"/>
    <property type="project" value="UniProtKB-KW"/>
</dbReference>
<evidence type="ECO:0000256" key="1">
    <source>
        <dbReference type="ARBA" id="ARBA00000085"/>
    </source>
</evidence>
<keyword evidence="7" id="KW-0067">ATP-binding</keyword>
<name>A0A2A4I8H5_9SPHN</name>
<dbReference type="InterPro" id="IPR000700">
    <property type="entry name" value="PAS-assoc_C"/>
</dbReference>
<dbReference type="SMART" id="SM00091">
    <property type="entry name" value="PAS"/>
    <property type="match status" value="2"/>
</dbReference>
<dbReference type="Pfam" id="PF02518">
    <property type="entry name" value="HATPase_c"/>
    <property type="match status" value="1"/>
</dbReference>
<comment type="catalytic activity">
    <reaction evidence="1">
        <text>ATP + protein L-histidine = ADP + protein N-phospho-L-histidine.</text>
        <dbReference type="EC" id="2.7.13.3"/>
    </reaction>
</comment>
<feature type="domain" description="Histidine kinase" evidence="11">
    <location>
        <begin position="288"/>
        <end position="502"/>
    </location>
</feature>
<keyword evidence="5" id="KW-0547">Nucleotide-binding</keyword>
<evidence type="ECO:0000313" key="14">
    <source>
        <dbReference type="EMBL" id="PCG14809.1"/>
    </source>
</evidence>
<keyword evidence="3" id="KW-0597">Phosphoprotein</keyword>
<protein>
    <recommendedName>
        <fullName evidence="10">Sensor protein FixL</fullName>
        <ecNumber evidence="2">2.7.13.3</ecNumber>
    </recommendedName>
</protein>
<dbReference type="NCBIfam" id="TIGR00229">
    <property type="entry name" value="sensory_box"/>
    <property type="match status" value="1"/>
</dbReference>
<organism evidence="14 15">
    <name type="scientific">Sphingomonas adhaesiva</name>
    <dbReference type="NCBI Taxonomy" id="28212"/>
    <lineage>
        <taxon>Bacteria</taxon>
        <taxon>Pseudomonadati</taxon>
        <taxon>Pseudomonadota</taxon>
        <taxon>Alphaproteobacteria</taxon>
        <taxon>Sphingomonadales</taxon>
        <taxon>Sphingomonadaceae</taxon>
        <taxon>Sphingomonas</taxon>
    </lineage>
</organism>
<accession>A0A2A4I8H5</accession>
<dbReference type="Pfam" id="PF00512">
    <property type="entry name" value="HisKA"/>
    <property type="match status" value="1"/>
</dbReference>
<dbReference type="Gene3D" id="3.30.565.10">
    <property type="entry name" value="Histidine kinase-like ATPase, C-terminal domain"/>
    <property type="match status" value="1"/>
</dbReference>
<dbReference type="FunFam" id="3.30.450.20:FF:000060">
    <property type="entry name" value="Sensor protein FixL"/>
    <property type="match status" value="1"/>
</dbReference>
<dbReference type="InterPro" id="IPR013767">
    <property type="entry name" value="PAS_fold"/>
</dbReference>
<feature type="domain" description="PAC" evidence="13">
    <location>
        <begin position="209"/>
        <end position="268"/>
    </location>
</feature>
<keyword evidence="15" id="KW-1185">Reference proteome</keyword>
<keyword evidence="4" id="KW-0808">Transferase</keyword>
<dbReference type="CDD" id="cd00130">
    <property type="entry name" value="PAS"/>
    <property type="match status" value="2"/>
</dbReference>
<dbReference type="SMART" id="SM00388">
    <property type="entry name" value="HisKA"/>
    <property type="match status" value="1"/>
</dbReference>
<feature type="domain" description="PAC" evidence="13">
    <location>
        <begin position="86"/>
        <end position="140"/>
    </location>
</feature>
<dbReference type="InterPro" id="IPR035965">
    <property type="entry name" value="PAS-like_dom_sf"/>
</dbReference>
<dbReference type="PANTHER" id="PTHR43065">
    <property type="entry name" value="SENSOR HISTIDINE KINASE"/>
    <property type="match status" value="1"/>
</dbReference>
<dbReference type="SUPFAM" id="SSF47384">
    <property type="entry name" value="Homodimeric domain of signal transducing histidine kinase"/>
    <property type="match status" value="1"/>
</dbReference>
<evidence type="ECO:0000256" key="8">
    <source>
        <dbReference type="ARBA" id="ARBA00023012"/>
    </source>
</evidence>
<feature type="domain" description="PAS" evidence="12">
    <location>
        <begin position="141"/>
        <end position="194"/>
    </location>
</feature>
<evidence type="ECO:0000256" key="4">
    <source>
        <dbReference type="ARBA" id="ARBA00022679"/>
    </source>
</evidence>
<keyword evidence="8" id="KW-0902">Two-component regulatory system</keyword>
<dbReference type="InterPro" id="IPR003594">
    <property type="entry name" value="HATPase_dom"/>
</dbReference>
<keyword evidence="6 14" id="KW-0418">Kinase</keyword>
<evidence type="ECO:0000259" key="11">
    <source>
        <dbReference type="PROSITE" id="PS50109"/>
    </source>
</evidence>
<dbReference type="EMBL" id="NWVC01000003">
    <property type="protein sequence ID" value="PCG14809.1"/>
    <property type="molecule type" value="Genomic_DNA"/>
</dbReference>
<evidence type="ECO:0000256" key="5">
    <source>
        <dbReference type="ARBA" id="ARBA00022741"/>
    </source>
</evidence>
<evidence type="ECO:0000256" key="10">
    <source>
        <dbReference type="ARBA" id="ARBA00070616"/>
    </source>
</evidence>
<dbReference type="Pfam" id="PF00989">
    <property type="entry name" value="PAS"/>
    <property type="match status" value="1"/>
</dbReference>
<dbReference type="InterPro" id="IPR004358">
    <property type="entry name" value="Sig_transdc_His_kin-like_C"/>
</dbReference>